<dbReference type="GO" id="GO:0016758">
    <property type="term" value="F:hexosyltransferase activity"/>
    <property type="evidence" value="ECO:0007669"/>
    <property type="project" value="UniProtKB-ARBA"/>
</dbReference>
<organism evidence="2 3">
    <name type="scientific">Sphingobacterium spiritivorum</name>
    <name type="common">Flavobacterium spiritivorum</name>
    <dbReference type="NCBI Taxonomy" id="258"/>
    <lineage>
        <taxon>Bacteria</taxon>
        <taxon>Pseudomonadati</taxon>
        <taxon>Bacteroidota</taxon>
        <taxon>Sphingobacteriia</taxon>
        <taxon>Sphingobacteriales</taxon>
        <taxon>Sphingobacteriaceae</taxon>
        <taxon>Sphingobacterium</taxon>
    </lineage>
</organism>
<dbReference type="Proteomes" id="UP000254893">
    <property type="component" value="Unassembled WGS sequence"/>
</dbReference>
<gene>
    <name evidence="2" type="primary">spsA</name>
    <name evidence="2" type="ORF">NCTC11388_02243</name>
</gene>
<evidence type="ECO:0000259" key="1">
    <source>
        <dbReference type="Pfam" id="PF00535"/>
    </source>
</evidence>
<dbReference type="RefSeq" id="WP_220271258.1">
    <property type="nucleotide sequence ID" value="NZ_UGYW01000002.1"/>
</dbReference>
<proteinExistence type="predicted"/>
<reference evidence="2 3" key="1">
    <citation type="submission" date="2018-06" db="EMBL/GenBank/DDBJ databases">
        <authorList>
            <consortium name="Pathogen Informatics"/>
            <person name="Doyle S."/>
        </authorList>
    </citation>
    <scope>NUCLEOTIDE SEQUENCE [LARGE SCALE GENOMIC DNA]</scope>
    <source>
        <strain evidence="2 3">NCTC11388</strain>
    </source>
</reference>
<dbReference type="EMBL" id="UGYW01000002">
    <property type="protein sequence ID" value="SUJ12982.1"/>
    <property type="molecule type" value="Genomic_DNA"/>
</dbReference>
<dbReference type="Gene3D" id="3.90.550.10">
    <property type="entry name" value="Spore Coat Polysaccharide Biosynthesis Protein SpsA, Chain A"/>
    <property type="match status" value="1"/>
</dbReference>
<dbReference type="InterPro" id="IPR001173">
    <property type="entry name" value="Glyco_trans_2-like"/>
</dbReference>
<evidence type="ECO:0000313" key="3">
    <source>
        <dbReference type="Proteomes" id="UP000254893"/>
    </source>
</evidence>
<dbReference type="SUPFAM" id="SSF53448">
    <property type="entry name" value="Nucleotide-diphospho-sugar transferases"/>
    <property type="match status" value="1"/>
</dbReference>
<dbReference type="PANTHER" id="PTHR22916">
    <property type="entry name" value="GLYCOSYLTRANSFERASE"/>
    <property type="match status" value="1"/>
</dbReference>
<name>A0A380C691_SPHSI</name>
<dbReference type="Pfam" id="PF00535">
    <property type="entry name" value="Glycos_transf_2"/>
    <property type="match status" value="1"/>
</dbReference>
<feature type="domain" description="Glycosyltransferase 2-like" evidence="1">
    <location>
        <begin position="4"/>
        <end position="156"/>
    </location>
</feature>
<evidence type="ECO:0000313" key="2">
    <source>
        <dbReference type="EMBL" id="SUJ12982.1"/>
    </source>
</evidence>
<dbReference type="InterPro" id="IPR029044">
    <property type="entry name" value="Nucleotide-diphossugar_trans"/>
</dbReference>
<sequence length="237" mass="27199">MRISVCMATYNGAEFIKQQLDSILSQLATDDEVIISDDSSSDATVEIINSFADDRIRLFEGRKFSSPIRNFEFAIQQAKNPLIFLADQDDVWTDSKVDILRPLLSKYDVVVSDCSVVDKDLKIVTESFFSLNNSGPGLLKNLKSNSYLGCCMAFNQKVKHLILPFPKQIPMHDIWIGFVGELFFKTKFVKERLILYRRHGNNESPTAEKSPYSLFQKIKFRTSLVFRIPKLLLKYYS</sequence>
<dbReference type="PANTHER" id="PTHR22916:SF3">
    <property type="entry name" value="UDP-GLCNAC:BETAGAL BETA-1,3-N-ACETYLGLUCOSAMINYLTRANSFERASE-LIKE PROTEIN 1"/>
    <property type="match status" value="1"/>
</dbReference>
<protein>
    <submittedName>
        <fullName evidence="2">Spore coat polysaccharide biosynthesis protein spsA</fullName>
    </submittedName>
</protein>
<accession>A0A380C691</accession>
<dbReference type="AlphaFoldDB" id="A0A380C691"/>